<evidence type="ECO:0000313" key="2">
    <source>
        <dbReference type="EMBL" id="MFK4640612.1"/>
    </source>
</evidence>
<keyword evidence="1" id="KW-0472">Membrane</keyword>
<evidence type="ECO:0000256" key="1">
    <source>
        <dbReference type="SAM" id="Phobius"/>
    </source>
</evidence>
<protein>
    <submittedName>
        <fullName evidence="2">Uncharacterized protein</fullName>
    </submittedName>
</protein>
<dbReference type="Proteomes" id="UP001620520">
    <property type="component" value="Unassembled WGS sequence"/>
</dbReference>
<comment type="caution">
    <text evidence="2">The sequence shown here is derived from an EMBL/GenBank/DDBJ whole genome shotgun (WGS) entry which is preliminary data.</text>
</comment>
<keyword evidence="1" id="KW-1133">Transmembrane helix</keyword>
<feature type="transmembrane region" description="Helical" evidence="1">
    <location>
        <begin position="25"/>
        <end position="46"/>
    </location>
</feature>
<proteinExistence type="predicted"/>
<accession>A0ABW8NAK3</accession>
<feature type="transmembrane region" description="Helical" evidence="1">
    <location>
        <begin position="121"/>
        <end position="143"/>
    </location>
</feature>
<name>A0ABW8NAK3_9MICC</name>
<dbReference type="EMBL" id="JBIYEW010000003">
    <property type="protein sequence ID" value="MFK4640612.1"/>
    <property type="molecule type" value="Genomic_DNA"/>
</dbReference>
<gene>
    <name evidence="2" type="ORF">ABIA52_003501</name>
</gene>
<organism evidence="2 3">
    <name type="scientific">Paenarthrobacter histidinolovorans</name>
    <dbReference type="NCBI Taxonomy" id="43664"/>
    <lineage>
        <taxon>Bacteria</taxon>
        <taxon>Bacillati</taxon>
        <taxon>Actinomycetota</taxon>
        <taxon>Actinomycetes</taxon>
        <taxon>Micrococcales</taxon>
        <taxon>Micrococcaceae</taxon>
        <taxon>Paenarthrobacter</taxon>
    </lineage>
</organism>
<feature type="transmembrane region" description="Helical" evidence="1">
    <location>
        <begin position="93"/>
        <end position="115"/>
    </location>
</feature>
<reference evidence="2 3" key="1">
    <citation type="submission" date="2024-10" db="EMBL/GenBank/DDBJ databases">
        <title>Novel secondary metabolite-producing bacteria for plant disease control.</title>
        <authorList>
            <person name="Chevrette M."/>
        </authorList>
    </citation>
    <scope>NUCLEOTIDE SEQUENCE [LARGE SCALE GENOMIC DNA]</scope>
    <source>
        <strain evidence="2 3">J30 TE3557</strain>
    </source>
</reference>
<keyword evidence="3" id="KW-1185">Reference proteome</keyword>
<evidence type="ECO:0000313" key="3">
    <source>
        <dbReference type="Proteomes" id="UP001620520"/>
    </source>
</evidence>
<feature type="transmembrane region" description="Helical" evidence="1">
    <location>
        <begin position="58"/>
        <end position="81"/>
    </location>
</feature>
<sequence length="161" mass="17323">MRPEEAGTPRPYGPNDRVVLGRRGLVVGVLLSDVVFFLVQAFIGVVRSPRHAEYQLSFLPILVVFGALPVCLVAFPTAILLGRVLRNIRSQWVHVAAFILAGALVGNLVGASFTGWTSHTLIQMTLPAALAAGVGRLCIWNLVIVNDFPSPSDGSTVTHER</sequence>
<keyword evidence="1" id="KW-0812">Transmembrane</keyword>